<evidence type="ECO:0000313" key="3">
    <source>
        <dbReference type="EMBL" id="GBE61485.1"/>
    </source>
</evidence>
<evidence type="ECO:0000259" key="2">
    <source>
        <dbReference type="PROSITE" id="PS50191"/>
    </source>
</evidence>
<dbReference type="InterPro" id="IPR036865">
    <property type="entry name" value="CRAL-TRIO_dom_sf"/>
</dbReference>
<dbReference type="CDD" id="cd00170">
    <property type="entry name" value="SEC14"/>
    <property type="match status" value="1"/>
</dbReference>
<organism evidence="3 4">
    <name type="scientific">Babesia ovata</name>
    <dbReference type="NCBI Taxonomy" id="189622"/>
    <lineage>
        <taxon>Eukaryota</taxon>
        <taxon>Sar</taxon>
        <taxon>Alveolata</taxon>
        <taxon>Apicomplexa</taxon>
        <taxon>Aconoidasida</taxon>
        <taxon>Piroplasmida</taxon>
        <taxon>Babesiidae</taxon>
        <taxon>Babesia</taxon>
    </lineage>
</organism>
<dbReference type="VEuPathDB" id="PiroplasmaDB:BOVATA_029780"/>
<dbReference type="PROSITE" id="PS50191">
    <property type="entry name" value="CRAL_TRIO"/>
    <property type="match status" value="1"/>
</dbReference>
<dbReference type="PANTHER" id="PTHR45824:SF29">
    <property type="entry name" value="GH16843P"/>
    <property type="match status" value="1"/>
</dbReference>
<name>A0A2H6KES0_9APIC</name>
<dbReference type="GeneID" id="39875255"/>
<comment type="caution">
    <text evidence="3">The sequence shown here is derived from an EMBL/GenBank/DDBJ whole genome shotgun (WGS) entry which is preliminary data.</text>
</comment>
<dbReference type="SUPFAM" id="SSF52087">
    <property type="entry name" value="CRAL/TRIO domain"/>
    <property type="match status" value="1"/>
</dbReference>
<dbReference type="SMART" id="SM00516">
    <property type="entry name" value="SEC14"/>
    <property type="match status" value="1"/>
</dbReference>
<reference evidence="3 4" key="1">
    <citation type="journal article" date="2017" name="BMC Genomics">
        <title>Whole-genome assembly of Babesia ovata and comparative genomics between closely related pathogens.</title>
        <authorList>
            <person name="Yamagishi J."/>
            <person name="Asada M."/>
            <person name="Hakimi H."/>
            <person name="Tanaka T.Q."/>
            <person name="Sugimoto C."/>
            <person name="Kawazu S."/>
        </authorList>
    </citation>
    <scope>NUCLEOTIDE SEQUENCE [LARGE SCALE GENOMIC DNA]</scope>
    <source>
        <strain evidence="3 4">Miyake</strain>
    </source>
</reference>
<dbReference type="GO" id="GO:0008526">
    <property type="term" value="F:phosphatidylinositol transfer activity"/>
    <property type="evidence" value="ECO:0007669"/>
    <property type="project" value="TreeGrafter"/>
</dbReference>
<dbReference type="InterPro" id="IPR001251">
    <property type="entry name" value="CRAL-TRIO_dom"/>
</dbReference>
<protein>
    <submittedName>
        <fullName evidence="3">CRAL TRIO domain-containing protein, putative</fullName>
    </submittedName>
</protein>
<dbReference type="Proteomes" id="UP000236319">
    <property type="component" value="Unassembled WGS sequence"/>
</dbReference>
<accession>A0A2H6KES0</accession>
<evidence type="ECO:0000313" key="4">
    <source>
        <dbReference type="Proteomes" id="UP000236319"/>
    </source>
</evidence>
<dbReference type="InterPro" id="IPR052578">
    <property type="entry name" value="PI_Transfer_CRAL-TRIO"/>
</dbReference>
<evidence type="ECO:0000256" key="1">
    <source>
        <dbReference type="SAM" id="MobiDB-lite"/>
    </source>
</evidence>
<dbReference type="InterPro" id="IPR036273">
    <property type="entry name" value="CRAL/TRIO_N_dom_sf"/>
</dbReference>
<dbReference type="PANTHER" id="PTHR45824">
    <property type="entry name" value="GH16843P"/>
    <property type="match status" value="1"/>
</dbReference>
<dbReference type="Pfam" id="PF00650">
    <property type="entry name" value="CRAL_TRIO"/>
    <property type="match status" value="1"/>
</dbReference>
<dbReference type="RefSeq" id="XP_028867728.1">
    <property type="nucleotide sequence ID" value="XM_029011895.1"/>
</dbReference>
<feature type="domain" description="CRAL-TRIO" evidence="2">
    <location>
        <begin position="178"/>
        <end position="326"/>
    </location>
</feature>
<keyword evidence="4" id="KW-1185">Reference proteome</keyword>
<proteinExistence type="predicted"/>
<dbReference type="Gene3D" id="3.40.525.10">
    <property type="entry name" value="CRAL-TRIO lipid binding domain"/>
    <property type="match status" value="1"/>
</dbReference>
<dbReference type="SUPFAM" id="SSF46938">
    <property type="entry name" value="CRAL/TRIO N-terminal domain"/>
    <property type="match status" value="1"/>
</dbReference>
<gene>
    <name evidence="3" type="ORF">BOVATA_029780</name>
</gene>
<dbReference type="AlphaFoldDB" id="A0A2H6KES0"/>
<dbReference type="EMBL" id="BDSA01000003">
    <property type="protein sequence ID" value="GBE61485.1"/>
    <property type="molecule type" value="Genomic_DNA"/>
</dbReference>
<sequence>MDFMKMFKKGSDPAGDGLLEECVNPINLESLGLVEGIGPALTPDFDDVGLSMREYIEKWKTLYPLTESVDSVLEKLKELKKLVWSLPVCVGDGGDIAQGRKWYKLWNVDPVNDVKISELYWCNDINLFRYLRSFKFKVQQAFTMLRRTLAWRRFKKIDDINTDNVAISNTGGMVYRKGYDKSGKPVVYYRPSNEVDFDRERQVLLLFFMLELAMFTCLFAEGNDKVVLIVDLAKWSISKMPSLELVIDTVRASSDHYPGVVHDIIIIDPPMLMDPLMQMIKAVVDQQTAKKIVMKHRGSKLEAFLKNKIDVSQVEESMGGANKTHYDHDLYWPGETKAAIEIHERRNKWIAAHEKEWLESKKNGAPGAPLGGEDSATAEPSETTAE</sequence>
<dbReference type="OrthoDB" id="75724at2759"/>
<feature type="region of interest" description="Disordered" evidence="1">
    <location>
        <begin position="360"/>
        <end position="386"/>
    </location>
</feature>